<dbReference type="CDD" id="cd01335">
    <property type="entry name" value="Radical_SAM"/>
    <property type="match status" value="1"/>
</dbReference>
<dbReference type="SFLD" id="SFLDG01065">
    <property type="entry name" value="anaerobic_coproporphyrinogen-I"/>
    <property type="match status" value="1"/>
</dbReference>
<dbReference type="GO" id="GO:0046872">
    <property type="term" value="F:metal ion binding"/>
    <property type="evidence" value="ECO:0007669"/>
    <property type="project" value="UniProtKB-KW"/>
</dbReference>
<keyword evidence="3" id="KW-0408">Iron</keyword>
<dbReference type="RefSeq" id="WP_006598635.1">
    <property type="nucleotide sequence ID" value="NZ_GL622359.1"/>
</dbReference>
<dbReference type="PANTHER" id="PTHR13932">
    <property type="entry name" value="COPROPORPHYRINIGEN III OXIDASE"/>
    <property type="match status" value="1"/>
</dbReference>
<dbReference type="GO" id="GO:0005737">
    <property type="term" value="C:cytoplasm"/>
    <property type="evidence" value="ECO:0007669"/>
    <property type="project" value="TreeGrafter"/>
</dbReference>
<evidence type="ECO:0000259" key="5">
    <source>
        <dbReference type="PROSITE" id="PS51918"/>
    </source>
</evidence>
<dbReference type="SMART" id="SM00729">
    <property type="entry name" value="Elp3"/>
    <property type="match status" value="1"/>
</dbReference>
<organism evidence="6 7">
    <name type="scientific">Pseudoramibacter alactolyticus ATCC 23263</name>
    <dbReference type="NCBI Taxonomy" id="887929"/>
    <lineage>
        <taxon>Bacteria</taxon>
        <taxon>Bacillati</taxon>
        <taxon>Bacillota</taxon>
        <taxon>Clostridia</taxon>
        <taxon>Eubacteriales</taxon>
        <taxon>Eubacteriaceae</taxon>
        <taxon>Pseudoramibacter</taxon>
    </lineage>
</organism>
<evidence type="ECO:0000256" key="4">
    <source>
        <dbReference type="ARBA" id="ARBA00023014"/>
    </source>
</evidence>
<feature type="domain" description="Radical SAM core" evidence="5">
    <location>
        <begin position="38"/>
        <end position="275"/>
    </location>
</feature>
<dbReference type="InterPro" id="IPR034505">
    <property type="entry name" value="Coproporphyrinogen-III_oxidase"/>
</dbReference>
<dbReference type="eggNOG" id="COG0635">
    <property type="taxonomic scope" value="Bacteria"/>
</dbReference>
<dbReference type="SFLD" id="SFLDS00029">
    <property type="entry name" value="Radical_SAM"/>
    <property type="match status" value="1"/>
</dbReference>
<dbReference type="InterPro" id="IPR007197">
    <property type="entry name" value="rSAM"/>
</dbReference>
<dbReference type="InterPro" id="IPR006638">
    <property type="entry name" value="Elp3/MiaA/NifB-like_rSAM"/>
</dbReference>
<dbReference type="Gene3D" id="3.20.20.70">
    <property type="entry name" value="Aldolase class I"/>
    <property type="match status" value="1"/>
</dbReference>
<dbReference type="GO" id="GO:0003824">
    <property type="term" value="F:catalytic activity"/>
    <property type="evidence" value="ECO:0007669"/>
    <property type="project" value="InterPro"/>
</dbReference>
<evidence type="ECO:0000313" key="6">
    <source>
        <dbReference type="EMBL" id="EFV01818.1"/>
    </source>
</evidence>
<dbReference type="InterPro" id="IPR058240">
    <property type="entry name" value="rSAM_sf"/>
</dbReference>
<dbReference type="EMBL" id="AEQN01000016">
    <property type="protein sequence ID" value="EFV01818.1"/>
    <property type="molecule type" value="Genomic_DNA"/>
</dbReference>
<comment type="caution">
    <text evidence="6">The sequence shown here is derived from an EMBL/GenBank/DDBJ whole genome shotgun (WGS) entry which is preliminary data.</text>
</comment>
<protein>
    <submittedName>
        <fullName evidence="6">Radical SAM domain protein</fullName>
    </submittedName>
</protein>
<evidence type="ECO:0000256" key="3">
    <source>
        <dbReference type="ARBA" id="ARBA00023004"/>
    </source>
</evidence>
<name>E6MGS8_9FIRM</name>
<dbReference type="SUPFAM" id="SSF102114">
    <property type="entry name" value="Radical SAM enzymes"/>
    <property type="match status" value="1"/>
</dbReference>
<evidence type="ECO:0000256" key="1">
    <source>
        <dbReference type="ARBA" id="ARBA00022691"/>
    </source>
</evidence>
<dbReference type="GO" id="GO:0051539">
    <property type="term" value="F:4 iron, 4 sulfur cluster binding"/>
    <property type="evidence" value="ECO:0007669"/>
    <property type="project" value="TreeGrafter"/>
</dbReference>
<dbReference type="STRING" id="887929.HMP0721_1211"/>
<dbReference type="InterPro" id="IPR013785">
    <property type="entry name" value="Aldolase_TIM"/>
</dbReference>
<reference evidence="6 7" key="1">
    <citation type="submission" date="2010-12" db="EMBL/GenBank/DDBJ databases">
        <authorList>
            <person name="Muzny D."/>
            <person name="Qin X."/>
            <person name="Deng J."/>
            <person name="Jiang H."/>
            <person name="Liu Y."/>
            <person name="Qu J."/>
            <person name="Song X.-Z."/>
            <person name="Zhang L."/>
            <person name="Thornton R."/>
            <person name="Coyle M."/>
            <person name="Francisco L."/>
            <person name="Jackson L."/>
            <person name="Javaid M."/>
            <person name="Korchina V."/>
            <person name="Kovar C."/>
            <person name="Mata R."/>
            <person name="Mathew T."/>
            <person name="Ngo R."/>
            <person name="Nguyen L."/>
            <person name="Nguyen N."/>
            <person name="Okwuonu G."/>
            <person name="Ongeri F."/>
            <person name="Pham C."/>
            <person name="Simmons D."/>
            <person name="Wilczek-Boney K."/>
            <person name="Hale W."/>
            <person name="Jakkamsetti A."/>
            <person name="Pham P."/>
            <person name="Ruth R."/>
            <person name="San Lucas F."/>
            <person name="Warren J."/>
            <person name="Zhang J."/>
            <person name="Zhao Z."/>
            <person name="Zhou C."/>
            <person name="Zhu D."/>
            <person name="Lee S."/>
            <person name="Bess C."/>
            <person name="Blankenburg K."/>
            <person name="Forbes L."/>
            <person name="Fu Q."/>
            <person name="Gubbala S."/>
            <person name="Hirani K."/>
            <person name="Jayaseelan J.C."/>
            <person name="Lara F."/>
            <person name="Munidasa M."/>
            <person name="Palculict T."/>
            <person name="Patil S."/>
            <person name="Pu L.-L."/>
            <person name="Saada N."/>
            <person name="Tang L."/>
            <person name="Weissenberger G."/>
            <person name="Zhu Y."/>
            <person name="Hemphill L."/>
            <person name="Shang Y."/>
            <person name="Youmans B."/>
            <person name="Ayvaz T."/>
            <person name="Ross M."/>
            <person name="Santibanez J."/>
            <person name="Aqrawi P."/>
            <person name="Gross S."/>
            <person name="Joshi V."/>
            <person name="Fowler G."/>
            <person name="Nazareth L."/>
            <person name="Reid J."/>
            <person name="Worley K."/>
            <person name="Petrosino J."/>
            <person name="Highlander S."/>
            <person name="Gibbs R."/>
        </authorList>
    </citation>
    <scope>NUCLEOTIDE SEQUENCE [LARGE SCALE GENOMIC DNA]</scope>
    <source>
        <strain evidence="6 7">ATCC 23263</strain>
    </source>
</reference>
<sequence>MFNQKILLPHQYYYPHIDLLRDRSSAELKKSFAQELDRNRGADTMLYVHFPFCDSKCRFCGFDKEYNLDAINGYVEKVIAELEYYAPYGFSINNIHFGGGSPSLIPPFLLARILAVIRKNYDMLPNAAINMEGSSTSLYQPEMIAFLLDENITRVSTGVQTFYRPLRDFFEIEATLEEVYLTLETLRKNNINVFVDILYGYPDYGFERTPKQIVERDLKTAMRLDVGGIDYSHLYPMKNKLEPSIKDGAVQLPSTSELLAMMDHDMAMLEEGGYRQETSYGFVKRGDIIMETSYYGGEDNVSNCLAIGSGAFGLIGRCKYRNPLYHAYVTLPTPSYSQIKVLTDQQMNYMQIVGFPKILRLNKSQFEHSVCREVFLPKLSKLMEAGLLAEVSDAYVLTKKGRLYVDNIYYDLLDDAERRIVDRQLSIIKYD</sequence>
<dbReference type="Pfam" id="PF04055">
    <property type="entry name" value="Radical_SAM"/>
    <property type="match status" value="1"/>
</dbReference>
<keyword evidence="4" id="KW-0411">Iron-sulfur</keyword>
<accession>E6MGS8</accession>
<dbReference type="OrthoDB" id="9808022at2"/>
<dbReference type="GO" id="GO:0006779">
    <property type="term" value="P:porphyrin-containing compound biosynthetic process"/>
    <property type="evidence" value="ECO:0007669"/>
    <property type="project" value="TreeGrafter"/>
</dbReference>
<proteinExistence type="predicted"/>
<evidence type="ECO:0000256" key="2">
    <source>
        <dbReference type="ARBA" id="ARBA00022723"/>
    </source>
</evidence>
<dbReference type="PROSITE" id="PS51918">
    <property type="entry name" value="RADICAL_SAM"/>
    <property type="match status" value="1"/>
</dbReference>
<keyword evidence="1" id="KW-0949">S-adenosyl-L-methionine</keyword>
<keyword evidence="2" id="KW-0479">Metal-binding</keyword>
<evidence type="ECO:0000313" key="7">
    <source>
        <dbReference type="Proteomes" id="UP000004754"/>
    </source>
</evidence>
<keyword evidence="7" id="KW-1185">Reference proteome</keyword>
<dbReference type="PANTHER" id="PTHR13932:SF9">
    <property type="entry name" value="COPROPORPHYRINOGEN III OXIDASE"/>
    <property type="match status" value="1"/>
</dbReference>
<dbReference type="HOGENOM" id="CLU_628067_0_0_9"/>
<gene>
    <name evidence="6" type="ORF">HMP0721_1211</name>
</gene>
<dbReference type="AlphaFoldDB" id="E6MGS8"/>
<dbReference type="Proteomes" id="UP000004754">
    <property type="component" value="Unassembled WGS sequence"/>
</dbReference>